<dbReference type="Pfam" id="PF13648">
    <property type="entry name" value="Lipocalin_4"/>
    <property type="match status" value="1"/>
</dbReference>
<sequence>MKKLILLTFITFLSLSCSKDDDGQSVSIVNDWAIEKVGYMNASNEVTSEEDWSHDCSSKKDHMILTSSENFTFNYFSSACESTFFAQESGIYSFDEANDRLTISGGTDWDATYDVISLSQTELILKISADELKNARLPSYNYYKFSRRN</sequence>
<proteinExistence type="predicted"/>
<evidence type="ECO:0000313" key="2">
    <source>
        <dbReference type="EMBL" id="MEL1247842.1"/>
    </source>
</evidence>
<accession>A0ABU9I6R9</accession>
<feature type="domain" description="Lipocalin-like" evidence="1">
    <location>
        <begin position="31"/>
        <end position="125"/>
    </location>
</feature>
<evidence type="ECO:0000259" key="1">
    <source>
        <dbReference type="Pfam" id="PF13648"/>
    </source>
</evidence>
<dbReference type="InterPro" id="IPR024311">
    <property type="entry name" value="Lipocalin-like"/>
</dbReference>
<dbReference type="Proteomes" id="UP001393056">
    <property type="component" value="Unassembled WGS sequence"/>
</dbReference>
<comment type="caution">
    <text evidence="2">The sequence shown here is derived from an EMBL/GenBank/DDBJ whole genome shotgun (WGS) entry which is preliminary data.</text>
</comment>
<gene>
    <name evidence="2" type="ORF">AAEO58_07280</name>
</gene>
<reference evidence="2 3" key="1">
    <citation type="submission" date="2024-04" db="EMBL/GenBank/DDBJ databases">
        <title>Flavobacterium sp. DGU41 16S ribosomal RNA gene Genome sequencing and assembly.</title>
        <authorList>
            <person name="Park S."/>
        </authorList>
    </citation>
    <scope>NUCLEOTIDE SEQUENCE [LARGE SCALE GENOMIC DNA]</scope>
    <source>
        <strain evidence="2 3">DGU41</strain>
    </source>
</reference>
<dbReference type="RefSeq" id="WP_341682843.1">
    <property type="nucleotide sequence ID" value="NZ_JBBYHT010000003.1"/>
</dbReference>
<organism evidence="2 3">
    <name type="scientific">Flavobacterium helocola</name>
    <dbReference type="NCBI Taxonomy" id="3139139"/>
    <lineage>
        <taxon>Bacteria</taxon>
        <taxon>Pseudomonadati</taxon>
        <taxon>Bacteroidota</taxon>
        <taxon>Flavobacteriia</taxon>
        <taxon>Flavobacteriales</taxon>
        <taxon>Flavobacteriaceae</taxon>
        <taxon>Flavobacterium</taxon>
    </lineage>
</organism>
<name>A0ABU9I6R9_9FLAO</name>
<keyword evidence="3" id="KW-1185">Reference proteome</keyword>
<dbReference type="PROSITE" id="PS51257">
    <property type="entry name" value="PROKAR_LIPOPROTEIN"/>
    <property type="match status" value="1"/>
</dbReference>
<dbReference type="EMBL" id="JBBYHT010000003">
    <property type="protein sequence ID" value="MEL1247842.1"/>
    <property type="molecule type" value="Genomic_DNA"/>
</dbReference>
<protein>
    <submittedName>
        <fullName evidence="2">Lipocalin family protein</fullName>
    </submittedName>
</protein>
<evidence type="ECO:0000313" key="3">
    <source>
        <dbReference type="Proteomes" id="UP001393056"/>
    </source>
</evidence>